<comment type="caution">
    <text evidence="7">The sequence shown here is derived from an EMBL/GenBank/DDBJ whole genome shotgun (WGS) entry which is preliminary data.</text>
</comment>
<feature type="domain" description="Thioredoxin" evidence="6">
    <location>
        <begin position="190"/>
        <end position="325"/>
    </location>
</feature>
<dbReference type="InterPro" id="IPR013766">
    <property type="entry name" value="Thioredoxin_domain"/>
</dbReference>
<dbReference type="SUPFAM" id="SSF52833">
    <property type="entry name" value="Thioredoxin-like"/>
    <property type="match status" value="1"/>
</dbReference>
<keyword evidence="5" id="KW-0732">Signal</keyword>
<sequence>MKRISFFLFFLLPLLGNAQTKFVIDGSLDAPDNTMLHLIYHGPENWQVDSVKLLHGKFHFSGEYTEPVKANLTMRMGNDDYRSVSFYLENVPLKISAGKDLRAATVKGGTVNREWAAWEKMNGVDNDNPDSVLIASYVSKYPASVVSLDLVIEKVNTEKYYSLFEQLAPELKTLPRAQEYDRFVNGHRALKVGQMAPDFTVVDPDGKSWTLSDYRGKYVYLDFWASWCKPCRAAHPWLSKINERFKDKGFVLLGISLDYKKEAWLKAIAEDHVQWKQGSELKGFNGEIAKLYQIGILPNGILIDPDGRIMEKGNIEKTLEERLGN</sequence>
<dbReference type="CDD" id="cd02966">
    <property type="entry name" value="TlpA_like_family"/>
    <property type="match status" value="1"/>
</dbReference>
<dbReference type="GO" id="GO:0017004">
    <property type="term" value="P:cytochrome complex assembly"/>
    <property type="evidence" value="ECO:0007669"/>
    <property type="project" value="UniProtKB-KW"/>
</dbReference>
<name>A0A4Q7MZG2_9BACT</name>
<evidence type="ECO:0000313" key="7">
    <source>
        <dbReference type="EMBL" id="RZS74660.1"/>
    </source>
</evidence>
<dbReference type="GO" id="GO:0016209">
    <property type="term" value="F:antioxidant activity"/>
    <property type="evidence" value="ECO:0007669"/>
    <property type="project" value="InterPro"/>
</dbReference>
<dbReference type="PANTHER" id="PTHR42852">
    <property type="entry name" value="THIOL:DISULFIDE INTERCHANGE PROTEIN DSBE"/>
    <property type="match status" value="1"/>
</dbReference>
<evidence type="ECO:0000256" key="5">
    <source>
        <dbReference type="SAM" id="SignalP"/>
    </source>
</evidence>
<evidence type="ECO:0000313" key="8">
    <source>
        <dbReference type="Proteomes" id="UP000293874"/>
    </source>
</evidence>
<dbReference type="PROSITE" id="PS51352">
    <property type="entry name" value="THIOREDOXIN_2"/>
    <property type="match status" value="1"/>
</dbReference>
<dbReference type="InterPro" id="IPR050553">
    <property type="entry name" value="Thioredoxin_ResA/DsbE_sf"/>
</dbReference>
<reference evidence="7 8" key="1">
    <citation type="submission" date="2019-02" db="EMBL/GenBank/DDBJ databases">
        <title>Genomic Encyclopedia of Type Strains, Phase IV (KMG-IV): sequencing the most valuable type-strain genomes for metagenomic binning, comparative biology and taxonomic classification.</title>
        <authorList>
            <person name="Goeker M."/>
        </authorList>
    </citation>
    <scope>NUCLEOTIDE SEQUENCE [LARGE SCALE GENOMIC DNA]</scope>
    <source>
        <strain evidence="7 8">DSM 18116</strain>
    </source>
</reference>
<dbReference type="RefSeq" id="WP_130539110.1">
    <property type="nucleotide sequence ID" value="NZ_CP042431.1"/>
</dbReference>
<dbReference type="GO" id="GO:0030313">
    <property type="term" value="C:cell envelope"/>
    <property type="evidence" value="ECO:0007669"/>
    <property type="project" value="UniProtKB-SubCell"/>
</dbReference>
<keyword evidence="2" id="KW-0201">Cytochrome c-type biogenesis</keyword>
<dbReference type="Gene3D" id="3.40.30.10">
    <property type="entry name" value="Glutaredoxin"/>
    <property type="match status" value="1"/>
</dbReference>
<organism evidence="7 8">
    <name type="scientific">Pseudobacter ginsenosidimutans</name>
    <dbReference type="NCBI Taxonomy" id="661488"/>
    <lineage>
        <taxon>Bacteria</taxon>
        <taxon>Pseudomonadati</taxon>
        <taxon>Bacteroidota</taxon>
        <taxon>Chitinophagia</taxon>
        <taxon>Chitinophagales</taxon>
        <taxon>Chitinophagaceae</taxon>
        <taxon>Pseudobacter</taxon>
    </lineage>
</organism>
<dbReference type="PANTHER" id="PTHR42852:SF6">
    <property type="entry name" value="THIOL:DISULFIDE INTERCHANGE PROTEIN DSBE"/>
    <property type="match status" value="1"/>
</dbReference>
<keyword evidence="8" id="KW-1185">Reference proteome</keyword>
<evidence type="ECO:0000256" key="4">
    <source>
        <dbReference type="ARBA" id="ARBA00023284"/>
    </source>
</evidence>
<dbReference type="InterPro" id="IPR025380">
    <property type="entry name" value="DUF4369"/>
</dbReference>
<evidence type="ECO:0000256" key="2">
    <source>
        <dbReference type="ARBA" id="ARBA00022748"/>
    </source>
</evidence>
<dbReference type="Proteomes" id="UP000293874">
    <property type="component" value="Unassembled WGS sequence"/>
</dbReference>
<proteinExistence type="predicted"/>
<evidence type="ECO:0000256" key="3">
    <source>
        <dbReference type="ARBA" id="ARBA00023157"/>
    </source>
</evidence>
<comment type="subcellular location">
    <subcellularLocation>
        <location evidence="1">Cell envelope</location>
    </subcellularLocation>
</comment>
<dbReference type="InterPro" id="IPR036249">
    <property type="entry name" value="Thioredoxin-like_sf"/>
</dbReference>
<dbReference type="EMBL" id="SGXA01000001">
    <property type="protein sequence ID" value="RZS74660.1"/>
    <property type="molecule type" value="Genomic_DNA"/>
</dbReference>
<feature type="signal peptide" evidence="5">
    <location>
        <begin position="1"/>
        <end position="18"/>
    </location>
</feature>
<keyword evidence="4" id="KW-0676">Redox-active center</keyword>
<feature type="chain" id="PRO_5020193954" evidence="5">
    <location>
        <begin position="19"/>
        <end position="325"/>
    </location>
</feature>
<dbReference type="InterPro" id="IPR000866">
    <property type="entry name" value="AhpC/TSA"/>
</dbReference>
<protein>
    <submittedName>
        <fullName evidence="7">Peroxiredoxin</fullName>
    </submittedName>
</protein>
<dbReference type="Pfam" id="PF14289">
    <property type="entry name" value="DUF4369"/>
    <property type="match status" value="1"/>
</dbReference>
<gene>
    <name evidence="7" type="ORF">EV199_0509</name>
</gene>
<dbReference type="Pfam" id="PF00578">
    <property type="entry name" value="AhpC-TSA"/>
    <property type="match status" value="1"/>
</dbReference>
<dbReference type="GO" id="GO:0016491">
    <property type="term" value="F:oxidoreductase activity"/>
    <property type="evidence" value="ECO:0007669"/>
    <property type="project" value="InterPro"/>
</dbReference>
<evidence type="ECO:0000259" key="6">
    <source>
        <dbReference type="PROSITE" id="PS51352"/>
    </source>
</evidence>
<accession>A0A4Q7MZG2</accession>
<dbReference type="OrthoDB" id="9815205at2"/>
<dbReference type="AlphaFoldDB" id="A0A4Q7MZG2"/>
<evidence type="ECO:0000256" key="1">
    <source>
        <dbReference type="ARBA" id="ARBA00004196"/>
    </source>
</evidence>
<keyword evidence="3" id="KW-1015">Disulfide bond</keyword>